<feature type="region of interest" description="Disordered" evidence="1">
    <location>
        <begin position="247"/>
        <end position="281"/>
    </location>
</feature>
<name>A0A327YWK5_9ACTN</name>
<dbReference type="OrthoDB" id="3245799at2"/>
<sequence length="281" mass="29871">MAALMAAVREFAVLHGLLSPSAAEMAAFAGDYARMLPSAPPGIAGLAQQSLRAVDTAGLLDLSLLVEASSLVLLRTERGLVTKQLTWLETVARRDPSRAGEVSTVLSVAFEHPALDVREKAANLARRWGTDTPAQVVADPVPGLPPRGAAGSISRLVVSLKPSRPGRLSVEEQLFTLERVSVQRYDSHHWSPRPSVLAAALPHHREAVAAWALSSFAELADRDRRGGSALLPMLAAPHAGSRICWSSVPRSQPISRPPIRSPGSTRSPGWTRSPDARPAAG</sequence>
<gene>
    <name evidence="2" type="ORF">B0I29_13039</name>
</gene>
<proteinExistence type="predicted"/>
<accession>A0A327YWK5</accession>
<evidence type="ECO:0000313" key="2">
    <source>
        <dbReference type="EMBL" id="RAK25830.1"/>
    </source>
</evidence>
<dbReference type="Proteomes" id="UP000249341">
    <property type="component" value="Unassembled WGS sequence"/>
</dbReference>
<comment type="caution">
    <text evidence="2">The sequence shown here is derived from an EMBL/GenBank/DDBJ whole genome shotgun (WGS) entry which is preliminary data.</text>
</comment>
<protein>
    <submittedName>
        <fullName evidence="2">Uncharacterized protein</fullName>
    </submittedName>
</protein>
<reference evidence="2 3" key="1">
    <citation type="submission" date="2018-06" db="EMBL/GenBank/DDBJ databases">
        <title>Genomic Encyclopedia of Type Strains, Phase III (KMG-III): the genomes of soil and plant-associated and newly described type strains.</title>
        <authorList>
            <person name="Whitman W."/>
        </authorList>
    </citation>
    <scope>NUCLEOTIDE SEQUENCE [LARGE SCALE GENOMIC DNA]</scope>
    <source>
        <strain evidence="2 3">CGMCC 4.7090</strain>
    </source>
</reference>
<dbReference type="RefSeq" id="WP_111654957.1">
    <property type="nucleotide sequence ID" value="NZ_JACHWI010000001.1"/>
</dbReference>
<dbReference type="EMBL" id="QLMJ01000030">
    <property type="protein sequence ID" value="RAK25830.1"/>
    <property type="molecule type" value="Genomic_DNA"/>
</dbReference>
<organism evidence="2 3">
    <name type="scientific">Actinoplanes lutulentus</name>
    <dbReference type="NCBI Taxonomy" id="1287878"/>
    <lineage>
        <taxon>Bacteria</taxon>
        <taxon>Bacillati</taxon>
        <taxon>Actinomycetota</taxon>
        <taxon>Actinomycetes</taxon>
        <taxon>Micromonosporales</taxon>
        <taxon>Micromonosporaceae</taxon>
        <taxon>Actinoplanes</taxon>
    </lineage>
</organism>
<dbReference type="AlphaFoldDB" id="A0A327YWK5"/>
<evidence type="ECO:0000256" key="1">
    <source>
        <dbReference type="SAM" id="MobiDB-lite"/>
    </source>
</evidence>
<evidence type="ECO:0000313" key="3">
    <source>
        <dbReference type="Proteomes" id="UP000249341"/>
    </source>
</evidence>
<keyword evidence="3" id="KW-1185">Reference proteome</keyword>